<evidence type="ECO:0000313" key="3">
    <source>
        <dbReference type="Proteomes" id="UP000051655"/>
    </source>
</evidence>
<dbReference type="Proteomes" id="UP000051655">
    <property type="component" value="Unassembled WGS sequence"/>
</dbReference>
<accession>A0A0R2JEM0</accession>
<gene>
    <name evidence="2" type="ORF">IV73_GL000290</name>
</gene>
<keyword evidence="3" id="KW-1185">Reference proteome</keyword>
<dbReference type="InterPro" id="IPR000182">
    <property type="entry name" value="GNAT_dom"/>
</dbReference>
<dbReference type="CDD" id="cd04301">
    <property type="entry name" value="NAT_SF"/>
    <property type="match status" value="1"/>
</dbReference>
<evidence type="ECO:0000259" key="1">
    <source>
        <dbReference type="PROSITE" id="PS51186"/>
    </source>
</evidence>
<dbReference type="AlphaFoldDB" id="A0A0R2JEM0"/>
<comment type="caution">
    <text evidence="2">The sequence shown here is derived from an EMBL/GenBank/DDBJ whole genome shotgun (WGS) entry which is preliminary data.</text>
</comment>
<name>A0A0R2JEM0_9LACO</name>
<feature type="domain" description="N-acetyltransferase" evidence="1">
    <location>
        <begin position="20"/>
        <end position="169"/>
    </location>
</feature>
<protein>
    <recommendedName>
        <fullName evidence="1">N-acetyltransferase domain-containing protein</fullName>
    </recommendedName>
</protein>
<evidence type="ECO:0000313" key="2">
    <source>
        <dbReference type="EMBL" id="KRN75791.1"/>
    </source>
</evidence>
<dbReference type="PROSITE" id="PS51186">
    <property type="entry name" value="GNAT"/>
    <property type="match status" value="1"/>
</dbReference>
<dbReference type="Gene3D" id="3.40.630.30">
    <property type="match status" value="1"/>
</dbReference>
<dbReference type="Pfam" id="PF13508">
    <property type="entry name" value="Acetyltransf_7"/>
    <property type="match status" value="1"/>
</dbReference>
<dbReference type="STRING" id="1616.IV73_GL000290"/>
<dbReference type="PATRIC" id="fig|1616.3.peg.295"/>
<proteinExistence type="predicted"/>
<organism evidence="2 3">
    <name type="scientific">Weissella kandleri</name>
    <dbReference type="NCBI Taxonomy" id="1616"/>
    <lineage>
        <taxon>Bacteria</taxon>
        <taxon>Bacillati</taxon>
        <taxon>Bacillota</taxon>
        <taxon>Bacilli</taxon>
        <taxon>Lactobacillales</taxon>
        <taxon>Lactobacillaceae</taxon>
        <taxon>Weissella</taxon>
    </lineage>
</organism>
<sequence length="187" mass="20563">MPFIESKGERMANNENHNKIMIQPIESNMKAAVGTLLHAAFSGTKHGYDGEAELVDALRKSTEQKIELVALDAYHAVVGEAFLTQSQVADKVGYVLAPLAVMPTLQRQGIGGRLIEQAEAWTAQNDGDYISILGDPNYYGRFGYKRASQLGVLPPAEIPDEYFLMKKMNGDLQLEGTLKYAPEFGIN</sequence>
<dbReference type="InterPro" id="IPR016181">
    <property type="entry name" value="Acyl_CoA_acyltransferase"/>
</dbReference>
<reference evidence="2 3" key="1">
    <citation type="journal article" date="2015" name="Genome Announc.">
        <title>Expanding the biotechnology potential of lactobacilli through comparative genomics of 213 strains and associated genera.</title>
        <authorList>
            <person name="Sun Z."/>
            <person name="Harris H.M."/>
            <person name="McCann A."/>
            <person name="Guo C."/>
            <person name="Argimon S."/>
            <person name="Zhang W."/>
            <person name="Yang X."/>
            <person name="Jeffery I.B."/>
            <person name="Cooney J.C."/>
            <person name="Kagawa T.F."/>
            <person name="Liu W."/>
            <person name="Song Y."/>
            <person name="Salvetti E."/>
            <person name="Wrobel A."/>
            <person name="Rasinkangas P."/>
            <person name="Parkhill J."/>
            <person name="Rea M.C."/>
            <person name="O'Sullivan O."/>
            <person name="Ritari J."/>
            <person name="Douillard F.P."/>
            <person name="Paul Ross R."/>
            <person name="Yang R."/>
            <person name="Briner A.E."/>
            <person name="Felis G.E."/>
            <person name="de Vos W.M."/>
            <person name="Barrangou R."/>
            <person name="Klaenhammer T.R."/>
            <person name="Caufield P.W."/>
            <person name="Cui Y."/>
            <person name="Zhang H."/>
            <person name="O'Toole P.W."/>
        </authorList>
    </citation>
    <scope>NUCLEOTIDE SEQUENCE [LARGE SCALE GENOMIC DNA]</scope>
    <source>
        <strain evidence="2 3">DSM 20593</strain>
    </source>
</reference>
<dbReference type="SUPFAM" id="SSF55729">
    <property type="entry name" value="Acyl-CoA N-acyltransferases (Nat)"/>
    <property type="match status" value="1"/>
</dbReference>
<dbReference type="EMBL" id="JQBP01000001">
    <property type="protein sequence ID" value="KRN75791.1"/>
    <property type="molecule type" value="Genomic_DNA"/>
</dbReference>
<dbReference type="GO" id="GO:0016747">
    <property type="term" value="F:acyltransferase activity, transferring groups other than amino-acyl groups"/>
    <property type="evidence" value="ECO:0007669"/>
    <property type="project" value="InterPro"/>
</dbReference>